<dbReference type="OrthoDB" id="9795669at2"/>
<evidence type="ECO:0000256" key="3">
    <source>
        <dbReference type="SAM" id="SignalP"/>
    </source>
</evidence>
<reference evidence="6" key="1">
    <citation type="submission" date="2017-10" db="EMBL/GenBank/DDBJ databases">
        <authorList>
            <person name="Gaisin V.A."/>
            <person name="Rysina M.S."/>
            <person name="Grouzdev D.S."/>
        </authorList>
    </citation>
    <scope>NUCLEOTIDE SEQUENCE [LARGE SCALE GENOMIC DNA]</scope>
    <source>
        <strain evidence="6">V1</strain>
    </source>
</reference>
<dbReference type="AlphaFoldDB" id="A0A317T4J8"/>
<dbReference type="Proteomes" id="UP000246278">
    <property type="component" value="Unassembled WGS sequence"/>
</dbReference>
<name>A0A317T4J8_9CHLB</name>
<proteinExistence type="inferred from homology"/>
<dbReference type="EMBL" id="PDNZ01000006">
    <property type="protein sequence ID" value="PWW81568.1"/>
    <property type="molecule type" value="Genomic_DNA"/>
</dbReference>
<feature type="signal peptide" evidence="3">
    <location>
        <begin position="1"/>
        <end position="25"/>
    </location>
</feature>
<dbReference type="SUPFAM" id="SSF55961">
    <property type="entry name" value="Bet v1-like"/>
    <property type="match status" value="1"/>
</dbReference>
<comment type="caution">
    <text evidence="5">The sequence shown here is derived from an EMBL/GenBank/DDBJ whole genome shotgun (WGS) entry which is preliminary data.</text>
</comment>
<keyword evidence="6" id="KW-1185">Reference proteome</keyword>
<dbReference type="RefSeq" id="WP_110023686.1">
    <property type="nucleotide sequence ID" value="NZ_PDNZ01000006.1"/>
</dbReference>
<evidence type="ECO:0000256" key="2">
    <source>
        <dbReference type="SAM" id="MobiDB-lite"/>
    </source>
</evidence>
<keyword evidence="3" id="KW-0732">Signal</keyword>
<dbReference type="Pfam" id="PF03364">
    <property type="entry name" value="Polyketide_cyc"/>
    <property type="match status" value="1"/>
</dbReference>
<sequence>MTKRTHPAMIVSVLFLFFFAASATAESPRLNLPSEQTRLLDGETIIFLERDDDDVIDVSGSVYIRSVPETIWTVITDYDNFPDTMPKVKESTVIEDNGNIKIIEQTSKTGVLFFKVKFSTKMTIIETFPDTLSFNLISGDFETFNGKWVLTPHEEYGTFVTWSATVKPDFSAPGFIIDAVQKRDLRELLETIRELSESSKATVSPERETKKTVALSNPEERKNQ</sequence>
<dbReference type="PANTHER" id="PTHR34060">
    <property type="entry name" value="POLYKETIDE CYCLASE / DEHYDRASE AND LIPID TRANSPORT PROTEIN"/>
    <property type="match status" value="1"/>
</dbReference>
<feature type="domain" description="Coenzyme Q-binding protein COQ10 START" evidence="4">
    <location>
        <begin position="68"/>
        <end position="191"/>
    </location>
</feature>
<accession>A0A317T4J8</accession>
<evidence type="ECO:0000313" key="6">
    <source>
        <dbReference type="Proteomes" id="UP000246278"/>
    </source>
</evidence>
<feature type="chain" id="PRO_5016310969" evidence="3">
    <location>
        <begin position="26"/>
        <end position="224"/>
    </location>
</feature>
<comment type="similarity">
    <text evidence="1">Belongs to the ribosome association toxin RatA family.</text>
</comment>
<dbReference type="InterPro" id="IPR023393">
    <property type="entry name" value="START-like_dom_sf"/>
</dbReference>
<evidence type="ECO:0000313" key="5">
    <source>
        <dbReference type="EMBL" id="PWW81568.1"/>
    </source>
</evidence>
<dbReference type="Gene3D" id="3.30.530.20">
    <property type="match status" value="1"/>
</dbReference>
<evidence type="ECO:0000259" key="4">
    <source>
        <dbReference type="Pfam" id="PF03364"/>
    </source>
</evidence>
<feature type="region of interest" description="Disordered" evidence="2">
    <location>
        <begin position="197"/>
        <end position="224"/>
    </location>
</feature>
<dbReference type="PANTHER" id="PTHR34060:SF1">
    <property type="entry name" value="POLYKETIDE CYCLASE _ DEHYDRASE AND LIPID TRANSPORT PROTEIN"/>
    <property type="match status" value="1"/>
</dbReference>
<dbReference type="CDD" id="cd08866">
    <property type="entry name" value="SRPBCC_11"/>
    <property type="match status" value="1"/>
</dbReference>
<organism evidence="5 6">
    <name type="scientific">Prosthecochloris marina</name>
    <dbReference type="NCBI Taxonomy" id="2017681"/>
    <lineage>
        <taxon>Bacteria</taxon>
        <taxon>Pseudomonadati</taxon>
        <taxon>Chlorobiota</taxon>
        <taxon>Chlorobiia</taxon>
        <taxon>Chlorobiales</taxon>
        <taxon>Chlorobiaceae</taxon>
        <taxon>Prosthecochloris</taxon>
    </lineage>
</organism>
<dbReference type="InterPro" id="IPR005031">
    <property type="entry name" value="COQ10_START"/>
</dbReference>
<evidence type="ECO:0000256" key="1">
    <source>
        <dbReference type="ARBA" id="ARBA00008918"/>
    </source>
</evidence>
<protein>
    <submittedName>
        <fullName evidence="5">Cyclase</fullName>
    </submittedName>
</protein>
<gene>
    <name evidence="5" type="ORF">CR164_09135</name>
</gene>